<evidence type="ECO:0000259" key="10">
    <source>
        <dbReference type="PROSITE" id="PS50881"/>
    </source>
</evidence>
<dbReference type="GO" id="GO:0019843">
    <property type="term" value="F:rRNA binding"/>
    <property type="evidence" value="ECO:0007669"/>
    <property type="project" value="UniProtKB-UniRule"/>
</dbReference>
<dbReference type="SUPFAM" id="SSF54211">
    <property type="entry name" value="Ribosomal protein S5 domain 2-like"/>
    <property type="match status" value="1"/>
</dbReference>
<dbReference type="Gene3D" id="3.30.160.20">
    <property type="match status" value="1"/>
</dbReference>
<dbReference type="InterPro" id="IPR000851">
    <property type="entry name" value="Ribosomal_uS5"/>
</dbReference>
<comment type="similarity">
    <text evidence="2 8 9">Belongs to the universal ribosomal protein uS5 family.</text>
</comment>
<dbReference type="GO" id="GO:0003735">
    <property type="term" value="F:structural constituent of ribosome"/>
    <property type="evidence" value="ECO:0007669"/>
    <property type="project" value="UniProtKB-UniRule"/>
</dbReference>
<evidence type="ECO:0000313" key="11">
    <source>
        <dbReference type="EMBL" id="TWU29551.1"/>
    </source>
</evidence>
<dbReference type="RefSeq" id="WP_391580950.1">
    <property type="nucleotide sequence ID" value="NZ_SJPS01000001.1"/>
</dbReference>
<comment type="function">
    <text evidence="1 8">Located at the back of the 30S subunit body where it stabilizes the conformation of the head with respect to the body.</text>
</comment>
<protein>
    <recommendedName>
        <fullName evidence="7 8">Small ribosomal subunit protein uS5</fullName>
    </recommendedName>
</protein>
<dbReference type="EMBL" id="SJPS01000001">
    <property type="protein sequence ID" value="TWU29551.1"/>
    <property type="molecule type" value="Genomic_DNA"/>
</dbReference>
<keyword evidence="6 8" id="KW-0687">Ribonucleoprotein</keyword>
<evidence type="ECO:0000256" key="9">
    <source>
        <dbReference type="RuleBase" id="RU003823"/>
    </source>
</evidence>
<dbReference type="InterPro" id="IPR005712">
    <property type="entry name" value="Ribosomal_uS5_bac-type"/>
</dbReference>
<evidence type="ECO:0000256" key="7">
    <source>
        <dbReference type="ARBA" id="ARBA00035255"/>
    </source>
</evidence>
<evidence type="ECO:0000256" key="1">
    <source>
        <dbReference type="ARBA" id="ARBA00003093"/>
    </source>
</evidence>
<name>A0A5C6D1C5_9BACT</name>
<comment type="function">
    <text evidence="8">With S4 and S12 plays an important role in translational accuracy.</text>
</comment>
<dbReference type="PANTHER" id="PTHR48277">
    <property type="entry name" value="MITOCHONDRIAL RIBOSOMAL PROTEIN S5"/>
    <property type="match status" value="1"/>
</dbReference>
<evidence type="ECO:0000313" key="12">
    <source>
        <dbReference type="Proteomes" id="UP000318437"/>
    </source>
</evidence>
<dbReference type="GO" id="GO:0005737">
    <property type="term" value="C:cytoplasm"/>
    <property type="evidence" value="ECO:0007669"/>
    <property type="project" value="UniProtKB-ARBA"/>
</dbReference>
<gene>
    <name evidence="8 11" type="primary">rpsE</name>
    <name evidence="11" type="ORF">Pla144_03290</name>
</gene>
<dbReference type="GO" id="GO:0042254">
    <property type="term" value="P:ribosome biogenesis"/>
    <property type="evidence" value="ECO:0007669"/>
    <property type="project" value="UniProtKB-ARBA"/>
</dbReference>
<dbReference type="FunFam" id="3.30.230.10:FF:000002">
    <property type="entry name" value="30S ribosomal protein S5"/>
    <property type="match status" value="1"/>
</dbReference>
<comment type="caution">
    <text evidence="11">The sequence shown here is derived from an EMBL/GenBank/DDBJ whole genome shotgun (WGS) entry which is preliminary data.</text>
</comment>
<evidence type="ECO:0000256" key="4">
    <source>
        <dbReference type="ARBA" id="ARBA00022884"/>
    </source>
</evidence>
<proteinExistence type="inferred from homology"/>
<dbReference type="InterPro" id="IPR014721">
    <property type="entry name" value="Ribsml_uS5_D2-typ_fold_subgr"/>
</dbReference>
<comment type="subunit">
    <text evidence="8">Part of the 30S ribosomal subunit. Contacts proteins S4 and S8.</text>
</comment>
<comment type="domain">
    <text evidence="8">The N-terminal domain interacts with the head of the 30S subunit; the C-terminal domain interacts with the body and contacts protein S4. The interaction surface between S4 and S5 is involved in control of translational fidelity.</text>
</comment>
<dbReference type="HAMAP" id="MF_01307_B">
    <property type="entry name" value="Ribosomal_uS5_B"/>
    <property type="match status" value="1"/>
</dbReference>
<evidence type="ECO:0000256" key="2">
    <source>
        <dbReference type="ARBA" id="ARBA00008945"/>
    </source>
</evidence>
<dbReference type="AlphaFoldDB" id="A0A5C6D1C5"/>
<dbReference type="PROSITE" id="PS00585">
    <property type="entry name" value="RIBOSOMAL_S5"/>
    <property type="match status" value="1"/>
</dbReference>
<keyword evidence="4 8" id="KW-0694">RNA-binding</keyword>
<dbReference type="PROSITE" id="PS50881">
    <property type="entry name" value="S5_DSRBD"/>
    <property type="match status" value="1"/>
</dbReference>
<dbReference type="SUPFAM" id="SSF54768">
    <property type="entry name" value="dsRNA-binding domain-like"/>
    <property type="match status" value="1"/>
</dbReference>
<dbReference type="GO" id="GO:0015935">
    <property type="term" value="C:small ribosomal subunit"/>
    <property type="evidence" value="ECO:0007669"/>
    <property type="project" value="InterPro"/>
</dbReference>
<dbReference type="InterPro" id="IPR020568">
    <property type="entry name" value="Ribosomal_Su5_D2-typ_SF"/>
</dbReference>
<organism evidence="11 12">
    <name type="scientific">Bythopirellula polymerisocia</name>
    <dbReference type="NCBI Taxonomy" id="2528003"/>
    <lineage>
        <taxon>Bacteria</taxon>
        <taxon>Pseudomonadati</taxon>
        <taxon>Planctomycetota</taxon>
        <taxon>Planctomycetia</taxon>
        <taxon>Pirellulales</taxon>
        <taxon>Lacipirellulaceae</taxon>
        <taxon>Bythopirellula</taxon>
    </lineage>
</organism>
<dbReference type="PANTHER" id="PTHR48277:SF1">
    <property type="entry name" value="MITOCHONDRIAL RIBOSOMAL PROTEIN S5"/>
    <property type="match status" value="1"/>
</dbReference>
<dbReference type="InterPro" id="IPR013810">
    <property type="entry name" value="Ribosomal_uS5_N"/>
</dbReference>
<dbReference type="InterPro" id="IPR005324">
    <property type="entry name" value="Ribosomal_uS5_C"/>
</dbReference>
<sequence>MAGPGRGRQNKKDQEGPRAGELMEKVVKIKRCSAVVKGGRRFSFAAMVVVGDGKGKVGWGYGKANEVPPSVEKAVKEGMRSMVTVARKDSTIPHVVKGHFGAARVILVPASAGTGVIAGSAVRAVCEAAGIHDILTKSFGSTNPVTLVKATLGALEQLRPQIDVERLRGVTLS</sequence>
<dbReference type="GO" id="GO:0006412">
    <property type="term" value="P:translation"/>
    <property type="evidence" value="ECO:0007669"/>
    <property type="project" value="UniProtKB-UniRule"/>
</dbReference>
<dbReference type="InterPro" id="IPR018192">
    <property type="entry name" value="Ribosomal_uS5_N_CS"/>
</dbReference>
<dbReference type="Pfam" id="PF03719">
    <property type="entry name" value="Ribosomal_S5_C"/>
    <property type="match status" value="1"/>
</dbReference>
<reference evidence="11 12" key="1">
    <citation type="submission" date="2019-02" db="EMBL/GenBank/DDBJ databases">
        <title>Deep-cultivation of Planctomycetes and their phenomic and genomic characterization uncovers novel biology.</title>
        <authorList>
            <person name="Wiegand S."/>
            <person name="Jogler M."/>
            <person name="Boedeker C."/>
            <person name="Pinto D."/>
            <person name="Vollmers J."/>
            <person name="Rivas-Marin E."/>
            <person name="Kohn T."/>
            <person name="Peeters S.H."/>
            <person name="Heuer A."/>
            <person name="Rast P."/>
            <person name="Oberbeckmann S."/>
            <person name="Bunk B."/>
            <person name="Jeske O."/>
            <person name="Meyerdierks A."/>
            <person name="Storesund J.E."/>
            <person name="Kallscheuer N."/>
            <person name="Luecker S."/>
            <person name="Lage O.M."/>
            <person name="Pohl T."/>
            <person name="Merkel B.J."/>
            <person name="Hornburger P."/>
            <person name="Mueller R.-W."/>
            <person name="Bruemmer F."/>
            <person name="Labrenz M."/>
            <person name="Spormann A.M."/>
            <person name="Op Den Camp H."/>
            <person name="Overmann J."/>
            <person name="Amann R."/>
            <person name="Jetten M.S.M."/>
            <person name="Mascher T."/>
            <person name="Medema M.H."/>
            <person name="Devos D.P."/>
            <person name="Kaster A.-K."/>
            <person name="Ovreas L."/>
            <person name="Rohde M."/>
            <person name="Galperin M.Y."/>
            <person name="Jogler C."/>
        </authorList>
    </citation>
    <scope>NUCLEOTIDE SEQUENCE [LARGE SCALE GENOMIC DNA]</scope>
    <source>
        <strain evidence="11 12">Pla144</strain>
    </source>
</reference>
<accession>A0A5C6D1C5</accession>
<keyword evidence="3 8" id="KW-0699">rRNA-binding</keyword>
<dbReference type="Gene3D" id="3.30.230.10">
    <property type="match status" value="1"/>
</dbReference>
<evidence type="ECO:0000256" key="5">
    <source>
        <dbReference type="ARBA" id="ARBA00022980"/>
    </source>
</evidence>
<feature type="domain" description="S5 DRBM" evidence="10">
    <location>
        <begin position="22"/>
        <end position="85"/>
    </location>
</feature>
<dbReference type="FunFam" id="3.30.160.20:FF:000001">
    <property type="entry name" value="30S ribosomal protein S5"/>
    <property type="match status" value="1"/>
</dbReference>
<dbReference type="NCBIfam" id="TIGR01021">
    <property type="entry name" value="rpsE_bact"/>
    <property type="match status" value="1"/>
</dbReference>
<dbReference type="Pfam" id="PF00333">
    <property type="entry name" value="Ribosomal_S5"/>
    <property type="match status" value="1"/>
</dbReference>
<evidence type="ECO:0000256" key="3">
    <source>
        <dbReference type="ARBA" id="ARBA00022730"/>
    </source>
</evidence>
<keyword evidence="12" id="KW-1185">Reference proteome</keyword>
<dbReference type="Proteomes" id="UP000318437">
    <property type="component" value="Unassembled WGS sequence"/>
</dbReference>
<evidence type="ECO:0000256" key="6">
    <source>
        <dbReference type="ARBA" id="ARBA00023274"/>
    </source>
</evidence>
<keyword evidence="5 8" id="KW-0689">Ribosomal protein</keyword>
<evidence type="ECO:0000256" key="8">
    <source>
        <dbReference type="HAMAP-Rule" id="MF_01307"/>
    </source>
</evidence>